<evidence type="ECO:0000256" key="3">
    <source>
        <dbReference type="ARBA" id="ARBA00023163"/>
    </source>
</evidence>
<evidence type="ECO:0000313" key="7">
    <source>
        <dbReference type="Proteomes" id="UP000182373"/>
    </source>
</evidence>
<dbReference type="Proteomes" id="UP000182373">
    <property type="component" value="Chromosome"/>
</dbReference>
<feature type="region of interest" description="Disordered" evidence="4">
    <location>
        <begin position="347"/>
        <end position="370"/>
    </location>
</feature>
<accession>A0AAC9P7C7</accession>
<sequence>MRRCVRPVPTCKANTRRPAKVALRLTSPSADPPRRRALTVGFVMADSFTLAPFSLFVDHLRLAADEGDMSRPIRCQWSIMGSRPGTISASCGITIGPTTGFIDPRQLDYIVVVGGLLHAGRPFDQETVAYLQSAARAGTTLVGLCTGSFLLCRAGLMKDRTTCVSWYHHQDFTDEFPDQAVLADRLFLVDGDRITCAGGGGAADLATWIVEKHLGRSTAMKSRQVLLLDEARGETAAQPHPPLAAGVTDPRVRRALLIMEQNMAEPLPVSAIAERLDLSARQLERLFAAAMQQKPAAVYRSLRLRFARFLLDNTQRSVTEIALDAGFSDCAHFSRLYKAAHGVAPSAARRNAPPAAESNDPLPDRDSLTSTRIYADSL</sequence>
<keyword evidence="2" id="KW-0238">DNA-binding</keyword>
<evidence type="ECO:0000256" key="4">
    <source>
        <dbReference type="SAM" id="MobiDB-lite"/>
    </source>
</evidence>
<organism evidence="6 7">
    <name type="scientific">Granulibacter bethesdensis</name>
    <dbReference type="NCBI Taxonomy" id="364410"/>
    <lineage>
        <taxon>Bacteria</taxon>
        <taxon>Pseudomonadati</taxon>
        <taxon>Pseudomonadota</taxon>
        <taxon>Alphaproteobacteria</taxon>
        <taxon>Acetobacterales</taxon>
        <taxon>Acetobacteraceae</taxon>
        <taxon>Granulibacter</taxon>
    </lineage>
</organism>
<dbReference type="InterPro" id="IPR009057">
    <property type="entry name" value="Homeodomain-like_sf"/>
</dbReference>
<dbReference type="SMART" id="SM00342">
    <property type="entry name" value="HTH_ARAC"/>
    <property type="match status" value="1"/>
</dbReference>
<dbReference type="SUPFAM" id="SSF46689">
    <property type="entry name" value="Homeodomain-like"/>
    <property type="match status" value="2"/>
</dbReference>
<dbReference type="PROSITE" id="PS01124">
    <property type="entry name" value="HTH_ARAC_FAMILY_2"/>
    <property type="match status" value="1"/>
</dbReference>
<dbReference type="InterPro" id="IPR018062">
    <property type="entry name" value="HTH_AraC-typ_CS"/>
</dbReference>
<dbReference type="GO" id="GO:0003700">
    <property type="term" value="F:DNA-binding transcription factor activity"/>
    <property type="evidence" value="ECO:0007669"/>
    <property type="project" value="InterPro"/>
</dbReference>
<dbReference type="Gene3D" id="3.40.50.880">
    <property type="match status" value="1"/>
</dbReference>
<dbReference type="Pfam" id="PF12833">
    <property type="entry name" value="HTH_18"/>
    <property type="match status" value="1"/>
</dbReference>
<dbReference type="GO" id="GO:0043565">
    <property type="term" value="F:sequence-specific DNA binding"/>
    <property type="evidence" value="ECO:0007669"/>
    <property type="project" value="InterPro"/>
</dbReference>
<gene>
    <name evidence="6" type="ORF">GbCGDNIH9_0077</name>
</gene>
<name>A0AAC9P7C7_9PROT</name>
<protein>
    <submittedName>
        <fullName evidence="6">Transcriptional regulator, AraC family</fullName>
    </submittedName>
</protein>
<dbReference type="PRINTS" id="PR00032">
    <property type="entry name" value="HTHARAC"/>
</dbReference>
<dbReference type="SUPFAM" id="SSF52317">
    <property type="entry name" value="Class I glutamine amidotransferase-like"/>
    <property type="match status" value="1"/>
</dbReference>
<reference evidence="7" key="1">
    <citation type="submission" date="2016-11" db="EMBL/GenBank/DDBJ databases">
        <title>Comparative genomic and phenotypic analysis of Granulibacter bethesdensis clinical isolates from patients with chronic granulomatous disease.</title>
        <authorList>
            <person name="Zarember K.A."/>
            <person name="Porcella S.F."/>
            <person name="Chu J."/>
            <person name="Ding L."/>
            <person name="Dahlstrom E."/>
            <person name="Barbian K."/>
            <person name="Martens C."/>
            <person name="Sykora L."/>
            <person name="Kramer S."/>
            <person name="Pettinato A.M."/>
            <person name="Hong H."/>
            <person name="Wald G."/>
            <person name="Berg L.J."/>
            <person name="Rogge L.S."/>
            <person name="Greenberg D.E."/>
            <person name="Falcone E.L."/>
            <person name="Neves J.F."/>
            <person name="Simoes M.J."/>
            <person name="Casal M."/>
            <person name="Rodriguez-Lopez F.C."/>
            <person name="Zelazny A."/>
            <person name="Gallin J.I."/>
            <person name="Holland S.M."/>
        </authorList>
    </citation>
    <scope>NUCLEOTIDE SEQUENCE [LARGE SCALE GENOMIC DNA]</scope>
    <source>
        <strain evidence="7">NIH9.1</strain>
    </source>
</reference>
<keyword evidence="3" id="KW-0804">Transcription</keyword>
<dbReference type="EMBL" id="CP018191">
    <property type="protein sequence ID" value="APH53301.1"/>
    <property type="molecule type" value="Genomic_DNA"/>
</dbReference>
<dbReference type="PANTHER" id="PTHR43130:SF3">
    <property type="entry name" value="HTH-TYPE TRANSCRIPTIONAL REGULATOR RV1931C"/>
    <property type="match status" value="1"/>
</dbReference>
<proteinExistence type="predicted"/>
<dbReference type="Gene3D" id="1.10.10.60">
    <property type="entry name" value="Homeodomain-like"/>
    <property type="match status" value="1"/>
</dbReference>
<dbReference type="InterPro" id="IPR052158">
    <property type="entry name" value="INH-QAR"/>
</dbReference>
<dbReference type="InterPro" id="IPR020449">
    <property type="entry name" value="Tscrpt_reg_AraC-type_HTH"/>
</dbReference>
<keyword evidence="1" id="KW-0805">Transcription regulation</keyword>
<evidence type="ECO:0000259" key="5">
    <source>
        <dbReference type="PROSITE" id="PS01124"/>
    </source>
</evidence>
<feature type="domain" description="HTH araC/xylS-type" evidence="5">
    <location>
        <begin position="253"/>
        <end position="351"/>
    </location>
</feature>
<evidence type="ECO:0000313" key="6">
    <source>
        <dbReference type="EMBL" id="APH53301.1"/>
    </source>
</evidence>
<dbReference type="InterPro" id="IPR002818">
    <property type="entry name" value="DJ-1/PfpI"/>
</dbReference>
<dbReference type="PROSITE" id="PS00041">
    <property type="entry name" value="HTH_ARAC_FAMILY_1"/>
    <property type="match status" value="1"/>
</dbReference>
<dbReference type="InterPro" id="IPR029062">
    <property type="entry name" value="Class_I_gatase-like"/>
</dbReference>
<dbReference type="AlphaFoldDB" id="A0AAC9P7C7"/>
<dbReference type="CDD" id="cd03136">
    <property type="entry name" value="GATase1_AraC_ArgR_like"/>
    <property type="match status" value="1"/>
</dbReference>
<feature type="compositionally biased region" description="Low complexity" evidence="4">
    <location>
        <begin position="347"/>
        <end position="359"/>
    </location>
</feature>
<dbReference type="Pfam" id="PF01965">
    <property type="entry name" value="DJ-1_PfpI"/>
    <property type="match status" value="1"/>
</dbReference>
<dbReference type="PANTHER" id="PTHR43130">
    <property type="entry name" value="ARAC-FAMILY TRANSCRIPTIONAL REGULATOR"/>
    <property type="match status" value="1"/>
</dbReference>
<dbReference type="InterPro" id="IPR018060">
    <property type="entry name" value="HTH_AraC"/>
</dbReference>
<evidence type="ECO:0000256" key="1">
    <source>
        <dbReference type="ARBA" id="ARBA00023015"/>
    </source>
</evidence>
<evidence type="ECO:0000256" key="2">
    <source>
        <dbReference type="ARBA" id="ARBA00023125"/>
    </source>
</evidence>